<name>A0A081BER4_9HYPH</name>
<dbReference type="Proteomes" id="UP000028702">
    <property type="component" value="Unassembled WGS sequence"/>
</dbReference>
<dbReference type="SUPFAM" id="SSF46458">
    <property type="entry name" value="Globin-like"/>
    <property type="match status" value="1"/>
</dbReference>
<feature type="domain" description="Methyl-accepting transducer" evidence="4">
    <location>
        <begin position="188"/>
        <end position="417"/>
    </location>
</feature>
<dbReference type="InterPro" id="IPR044398">
    <property type="entry name" value="Globin-sensor_dom"/>
</dbReference>
<dbReference type="AlphaFoldDB" id="A0A081BER4"/>
<dbReference type="SMART" id="SM00283">
    <property type="entry name" value="MA"/>
    <property type="match status" value="1"/>
</dbReference>
<dbReference type="InterPro" id="IPR004090">
    <property type="entry name" value="Chemotax_Me-accpt_rcpt"/>
</dbReference>
<dbReference type="GO" id="GO:0016020">
    <property type="term" value="C:membrane"/>
    <property type="evidence" value="ECO:0007669"/>
    <property type="project" value="InterPro"/>
</dbReference>
<dbReference type="InterPro" id="IPR009050">
    <property type="entry name" value="Globin-like_sf"/>
</dbReference>
<gene>
    <name evidence="5" type="ORF">M2A_3031</name>
</gene>
<sequence length="544" mass="58279">MTGGAQELANRLEFLGIDSEKRQFIVKSFDAIKPELPDIIARFYERVMGNPETAAIIGGPGNVSRLQKAQVSHWTSLFSAKFDADYAQRAVAIGAAHLRVGLEPRLYIAGYSFIQGEICEVLVRALRKKPDMLAKCLSAAQAAIMLDMELAISAYLTQGEEKRHRELGELADQLEATIQSSVDHVLENMNRTSEAARYIHDHIAKVNQRANSVSDSTQETAENISRVAAATEELTVTEQEIQSQVGRCAEVARSAVAEVANASERMTGLSEASDQISKAATLISDIASQTNLLALNATIEAARAGEAGKGFAVVAAEVKALATQTTKATEEISGFVAAIQRSSGDVSTAVDGIQQTIRTVEEITDAIRISSEEQARANSEIGVNVHRSAEGTRLVSGSMREVAKEVSDVNGRTDELSQISTALTDEIQELRRTVRTLVGKLRTHEEFDRRAAYRVECRLSADARLTTGKTQPVTITNLSADGCAVSGTDLARTGALLTLEFGASHSLSCVVLNAADGRTHLKFKGKALDIPALRSALGGKSAAA</sequence>
<dbReference type="Gene3D" id="1.10.287.950">
    <property type="entry name" value="Methyl-accepting chemotaxis protein"/>
    <property type="match status" value="1"/>
</dbReference>
<comment type="caution">
    <text evidence="5">The sequence shown here is derived from an EMBL/GenBank/DDBJ whole genome shotgun (WGS) entry which is preliminary data.</text>
</comment>
<keyword evidence="6" id="KW-1185">Reference proteome</keyword>
<dbReference type="Gene3D" id="2.40.10.220">
    <property type="entry name" value="predicted glycosyltransferase like domains"/>
    <property type="match status" value="1"/>
</dbReference>
<proteinExistence type="inferred from homology"/>
<organism evidence="5 6">
    <name type="scientific">Tepidicaulis marinus</name>
    <dbReference type="NCBI Taxonomy" id="1333998"/>
    <lineage>
        <taxon>Bacteria</taxon>
        <taxon>Pseudomonadati</taxon>
        <taxon>Pseudomonadota</taxon>
        <taxon>Alphaproteobacteria</taxon>
        <taxon>Hyphomicrobiales</taxon>
        <taxon>Parvibaculaceae</taxon>
        <taxon>Tepidicaulis</taxon>
    </lineage>
</organism>
<dbReference type="InterPro" id="IPR004089">
    <property type="entry name" value="MCPsignal_dom"/>
</dbReference>
<evidence type="ECO:0000313" key="6">
    <source>
        <dbReference type="Proteomes" id="UP000028702"/>
    </source>
</evidence>
<dbReference type="EMBL" id="BBIO01000020">
    <property type="protein sequence ID" value="GAK46532.1"/>
    <property type="molecule type" value="Genomic_DNA"/>
</dbReference>
<protein>
    <submittedName>
        <fullName evidence="5">Methyl-accepting chemotaxis protein</fullName>
    </submittedName>
</protein>
<dbReference type="Pfam" id="PF00015">
    <property type="entry name" value="MCPsignal"/>
    <property type="match status" value="1"/>
</dbReference>
<dbReference type="PROSITE" id="PS50111">
    <property type="entry name" value="CHEMOTAXIS_TRANSDUC_2"/>
    <property type="match status" value="1"/>
</dbReference>
<dbReference type="Gene3D" id="1.10.490.10">
    <property type="entry name" value="Globins"/>
    <property type="match status" value="1"/>
</dbReference>
<evidence type="ECO:0000313" key="5">
    <source>
        <dbReference type="EMBL" id="GAK46532.1"/>
    </source>
</evidence>
<reference evidence="5 6" key="1">
    <citation type="submission" date="2014-07" db="EMBL/GenBank/DDBJ databases">
        <title>Tepidicaulis marinum gen. nov., sp. nov., a novel marine bacterium denitrifying nitrate to nitrous oxide strictly under microaerobic conditions.</title>
        <authorList>
            <person name="Takeuchi M."/>
            <person name="Yamagishi T."/>
            <person name="Kamagata Y."/>
            <person name="Oshima K."/>
            <person name="Hattori M."/>
            <person name="Katayama T."/>
            <person name="Hanada S."/>
            <person name="Tamaki H."/>
            <person name="Marumo K."/>
            <person name="Maeda H."/>
            <person name="Nedachi M."/>
            <person name="Iwasaki W."/>
            <person name="Suwa Y."/>
            <person name="Sakata S."/>
        </authorList>
    </citation>
    <scope>NUCLEOTIDE SEQUENCE [LARGE SCALE GENOMIC DNA]</scope>
    <source>
        <strain evidence="5 6">MA2</strain>
    </source>
</reference>
<dbReference type="CDD" id="cd01068">
    <property type="entry name" value="globin_sensor"/>
    <property type="match status" value="1"/>
</dbReference>
<dbReference type="GO" id="GO:0006935">
    <property type="term" value="P:chemotaxis"/>
    <property type="evidence" value="ECO:0007669"/>
    <property type="project" value="InterPro"/>
</dbReference>
<comment type="similarity">
    <text evidence="2">Belongs to the methyl-accepting chemotaxis (MCP) protein family.</text>
</comment>
<dbReference type="GO" id="GO:0020037">
    <property type="term" value="F:heme binding"/>
    <property type="evidence" value="ECO:0007669"/>
    <property type="project" value="InterPro"/>
</dbReference>
<evidence type="ECO:0000256" key="1">
    <source>
        <dbReference type="ARBA" id="ARBA00023224"/>
    </source>
</evidence>
<evidence type="ECO:0000256" key="3">
    <source>
        <dbReference type="PROSITE-ProRule" id="PRU00284"/>
    </source>
</evidence>
<evidence type="ECO:0000259" key="4">
    <source>
        <dbReference type="PROSITE" id="PS50111"/>
    </source>
</evidence>
<keyword evidence="1 3" id="KW-0807">Transducer</keyword>
<dbReference type="GO" id="GO:0007165">
    <property type="term" value="P:signal transduction"/>
    <property type="evidence" value="ECO:0007669"/>
    <property type="project" value="UniProtKB-KW"/>
</dbReference>
<dbReference type="GO" id="GO:0019825">
    <property type="term" value="F:oxygen binding"/>
    <property type="evidence" value="ECO:0007669"/>
    <property type="project" value="InterPro"/>
</dbReference>
<dbReference type="InterPro" id="IPR039379">
    <property type="entry name" value="Protoglobin_sensor_dom"/>
</dbReference>
<dbReference type="SUPFAM" id="SSF58104">
    <property type="entry name" value="Methyl-accepting chemotaxis protein (MCP) signaling domain"/>
    <property type="match status" value="1"/>
</dbReference>
<dbReference type="GO" id="GO:0004888">
    <property type="term" value="F:transmembrane signaling receptor activity"/>
    <property type="evidence" value="ECO:0007669"/>
    <property type="project" value="InterPro"/>
</dbReference>
<accession>A0A081BER4</accession>
<dbReference type="Pfam" id="PF11563">
    <property type="entry name" value="Protoglobin"/>
    <property type="match status" value="1"/>
</dbReference>
<dbReference type="InterPro" id="IPR012292">
    <property type="entry name" value="Globin/Proto"/>
</dbReference>
<dbReference type="PRINTS" id="PR00260">
    <property type="entry name" value="CHEMTRNSDUCR"/>
</dbReference>
<dbReference type="PANTHER" id="PTHR32089:SF112">
    <property type="entry name" value="LYSOZYME-LIKE PROTEIN-RELATED"/>
    <property type="match status" value="1"/>
</dbReference>
<dbReference type="STRING" id="1333998.M2A_3031"/>
<evidence type="ECO:0000256" key="2">
    <source>
        <dbReference type="ARBA" id="ARBA00029447"/>
    </source>
</evidence>
<dbReference type="RefSeq" id="WP_052379535.1">
    <property type="nucleotide sequence ID" value="NZ_BBIO01000020.1"/>
</dbReference>
<dbReference type="eggNOG" id="COG0840">
    <property type="taxonomic scope" value="Bacteria"/>
</dbReference>
<dbReference type="PANTHER" id="PTHR32089">
    <property type="entry name" value="METHYL-ACCEPTING CHEMOTAXIS PROTEIN MCPB"/>
    <property type="match status" value="1"/>
</dbReference>